<dbReference type="SUPFAM" id="SSF75304">
    <property type="entry name" value="Amidase signature (AS) enzymes"/>
    <property type="match status" value="1"/>
</dbReference>
<sequence>MKPTWNVISREGVKIYSVLFDTVGLYARCIDDLELLADAFSIEDDEPAPVSFSVRGSRFAVVKTMAWPQAGPGTVTALEAGVDLLRKHGAIVDEITLPPELDELPQWHRTWLAAEGRTSFLPEYRVARGKLDKSLVDHVENRQGLTRADQTKAFDRIAAARPIVDEIAGRYAALLTPSVVDEAPVGTSFTGSAAFNCIWTALHMPVVNVPGFCGAHGMPIGLSLVSPRYRDRHVLAVAKAVGQIFEAKGGWSRSV</sequence>
<accession>A0ABR3YSS6</accession>
<dbReference type="PANTHER" id="PTHR42678">
    <property type="entry name" value="AMIDASE"/>
    <property type="match status" value="1"/>
</dbReference>
<reference evidence="2 3" key="1">
    <citation type="journal article" date="2024" name="IMA Fungus">
        <title>IMA Genome - F19 : A genome assembly and annotation guide to empower mycologists, including annotated draft genome sequences of Ceratocystis pirilliformis, Diaporthe australafricana, Fusarium ophioides, Paecilomyces lecythidis, and Sporothrix stenoceras.</title>
        <authorList>
            <person name="Aylward J."/>
            <person name="Wilson A.M."/>
            <person name="Visagie C.M."/>
            <person name="Spraker J."/>
            <person name="Barnes I."/>
            <person name="Buitendag C."/>
            <person name="Ceriani C."/>
            <person name="Del Mar Angel L."/>
            <person name="du Plessis D."/>
            <person name="Fuchs T."/>
            <person name="Gasser K."/>
            <person name="Kramer D."/>
            <person name="Li W."/>
            <person name="Munsamy K."/>
            <person name="Piso A."/>
            <person name="Price J.L."/>
            <person name="Sonnekus B."/>
            <person name="Thomas C."/>
            <person name="van der Nest A."/>
            <person name="van Dijk A."/>
            <person name="van Heerden A."/>
            <person name="van Vuuren N."/>
            <person name="Yilmaz N."/>
            <person name="Duong T.A."/>
            <person name="van der Merwe N.A."/>
            <person name="Wingfield M.J."/>
            <person name="Wingfield B.D."/>
        </authorList>
    </citation>
    <scope>NUCLEOTIDE SEQUENCE [LARGE SCALE GENOMIC DNA]</scope>
    <source>
        <strain evidence="2 3">CMW 5346</strain>
    </source>
</reference>
<dbReference type="Proteomes" id="UP001583186">
    <property type="component" value="Unassembled WGS sequence"/>
</dbReference>
<dbReference type="PANTHER" id="PTHR42678:SF2">
    <property type="entry name" value="AMIDASE FAMILY PROTEIN (AFU_ORTHOLOGUE AFUA_6G14410)"/>
    <property type="match status" value="1"/>
</dbReference>
<comment type="caution">
    <text evidence="2">The sequence shown here is derived from an EMBL/GenBank/DDBJ whole genome shotgun (WGS) entry which is preliminary data.</text>
</comment>
<gene>
    <name evidence="2" type="ORF">Sste5346_007784</name>
</gene>
<name>A0ABR3YSS6_9PEZI</name>
<organism evidence="2 3">
    <name type="scientific">Sporothrix stenoceras</name>
    <dbReference type="NCBI Taxonomy" id="5173"/>
    <lineage>
        <taxon>Eukaryota</taxon>
        <taxon>Fungi</taxon>
        <taxon>Dikarya</taxon>
        <taxon>Ascomycota</taxon>
        <taxon>Pezizomycotina</taxon>
        <taxon>Sordariomycetes</taxon>
        <taxon>Sordariomycetidae</taxon>
        <taxon>Ophiostomatales</taxon>
        <taxon>Ophiostomataceae</taxon>
        <taxon>Sporothrix</taxon>
    </lineage>
</organism>
<dbReference type="InterPro" id="IPR036928">
    <property type="entry name" value="AS_sf"/>
</dbReference>
<protein>
    <recommendedName>
        <fullName evidence="1">Amidase domain-containing protein</fullName>
    </recommendedName>
</protein>
<evidence type="ECO:0000313" key="2">
    <source>
        <dbReference type="EMBL" id="KAL1891152.1"/>
    </source>
</evidence>
<dbReference type="EMBL" id="JAWCUI010000055">
    <property type="protein sequence ID" value="KAL1891152.1"/>
    <property type="molecule type" value="Genomic_DNA"/>
</dbReference>
<evidence type="ECO:0000313" key="3">
    <source>
        <dbReference type="Proteomes" id="UP001583186"/>
    </source>
</evidence>
<dbReference type="InterPro" id="IPR023631">
    <property type="entry name" value="Amidase_dom"/>
</dbReference>
<keyword evidence="3" id="KW-1185">Reference proteome</keyword>
<dbReference type="Gene3D" id="3.90.1300.10">
    <property type="entry name" value="Amidase signature (AS) domain"/>
    <property type="match status" value="1"/>
</dbReference>
<proteinExistence type="predicted"/>
<feature type="domain" description="Amidase" evidence="1">
    <location>
        <begin position="1"/>
        <end position="235"/>
    </location>
</feature>
<dbReference type="Pfam" id="PF01425">
    <property type="entry name" value="Amidase"/>
    <property type="match status" value="1"/>
</dbReference>
<evidence type="ECO:0000259" key="1">
    <source>
        <dbReference type="Pfam" id="PF01425"/>
    </source>
</evidence>